<sequence length="367" mass="39461">MRGRRAVAEIQLARETAEEVARRLFHVVEVPEAASRTAARHLVEADLRGVETHGLVRLPLYVNRIRAGYLNAKAEPEIVEDGPATAVVDGHHGLGQVNGDFAMRLAVEKAREIGVGAVAVRNSSHFGAAASYAILAADSGCLGLATTNSAPLLAPVGGLERRVGNNPLAIAAPSGEGFPVVLDIAMSAVAAWRIRMATERGEKIPPDWAFDKRGEPTTDAYAAFQGGGLLRPLGDHKGVGLALMMDVLSGILSGGGFGTGVRRLDQPGYLNTSHFFLAINISRFMEPETFTARMSELAREFYNTPTREGVEKVLLPGELEARIQARRMKHGIPYRLQIYEPILELAGELGVKLPIPLADLQEGARRT</sequence>
<keyword evidence="2" id="KW-0560">Oxidoreductase</keyword>
<dbReference type="InterPro" id="IPR043143">
    <property type="entry name" value="Mal/L-sulf/L-lact_DH-like_NADP"/>
</dbReference>
<proteinExistence type="inferred from homology"/>
<name>A0A4R1BRQ1_9ACTN</name>
<dbReference type="PANTHER" id="PTHR11091:SF0">
    <property type="entry name" value="MALATE DEHYDROGENASE"/>
    <property type="match status" value="1"/>
</dbReference>
<dbReference type="GO" id="GO:0016491">
    <property type="term" value="F:oxidoreductase activity"/>
    <property type="evidence" value="ECO:0007669"/>
    <property type="project" value="UniProtKB-KW"/>
</dbReference>
<accession>A0A4R1BRQ1</accession>
<dbReference type="Proteomes" id="UP000295244">
    <property type="component" value="Unassembled WGS sequence"/>
</dbReference>
<dbReference type="AlphaFoldDB" id="A0A4R1BRQ1"/>
<dbReference type="InterPro" id="IPR043144">
    <property type="entry name" value="Mal/L-sulf/L-lact_DH-like_ah"/>
</dbReference>
<reference evidence="3 4" key="1">
    <citation type="submission" date="2019-03" db="EMBL/GenBank/DDBJ databases">
        <title>Whole genome sequence of a novel Rubrobacter taiwanensis strain, isolated from Yellowstone National Park.</title>
        <authorList>
            <person name="Freed S."/>
            <person name="Ramaley R.F."/>
            <person name="Kyndt J.A."/>
        </authorList>
    </citation>
    <scope>NUCLEOTIDE SEQUENCE [LARGE SCALE GENOMIC DNA]</scope>
    <source>
        <strain evidence="3 4">Yellowstone</strain>
    </source>
</reference>
<evidence type="ECO:0000256" key="2">
    <source>
        <dbReference type="ARBA" id="ARBA00023002"/>
    </source>
</evidence>
<gene>
    <name evidence="3" type="ORF">E0L93_03295</name>
</gene>
<dbReference type="InterPro" id="IPR003767">
    <property type="entry name" value="Malate/L-lactate_DH-like"/>
</dbReference>
<dbReference type="SUPFAM" id="SSF89733">
    <property type="entry name" value="L-sulfolactate dehydrogenase-like"/>
    <property type="match status" value="1"/>
</dbReference>
<dbReference type="Gene3D" id="1.10.1530.10">
    <property type="match status" value="1"/>
</dbReference>
<organism evidence="3 4">
    <name type="scientific">Rubrobacter taiwanensis</name>
    <dbReference type="NCBI Taxonomy" id="185139"/>
    <lineage>
        <taxon>Bacteria</taxon>
        <taxon>Bacillati</taxon>
        <taxon>Actinomycetota</taxon>
        <taxon>Rubrobacteria</taxon>
        <taxon>Rubrobacterales</taxon>
        <taxon>Rubrobacteraceae</taxon>
        <taxon>Rubrobacter</taxon>
    </lineage>
</organism>
<keyword evidence="4" id="KW-1185">Reference proteome</keyword>
<dbReference type="InterPro" id="IPR036111">
    <property type="entry name" value="Mal/L-sulfo/L-lacto_DH-like_sf"/>
</dbReference>
<dbReference type="EMBL" id="SKBU01000006">
    <property type="protein sequence ID" value="TCJ19986.1"/>
    <property type="molecule type" value="Genomic_DNA"/>
</dbReference>
<dbReference type="Gene3D" id="3.30.1370.60">
    <property type="entry name" value="Hypothetical oxidoreductase yiak, domain 2"/>
    <property type="match status" value="1"/>
</dbReference>
<evidence type="ECO:0000313" key="4">
    <source>
        <dbReference type="Proteomes" id="UP000295244"/>
    </source>
</evidence>
<evidence type="ECO:0000256" key="1">
    <source>
        <dbReference type="ARBA" id="ARBA00006056"/>
    </source>
</evidence>
<evidence type="ECO:0000313" key="3">
    <source>
        <dbReference type="EMBL" id="TCJ19986.1"/>
    </source>
</evidence>
<dbReference type="Pfam" id="PF02615">
    <property type="entry name" value="Ldh_2"/>
    <property type="match status" value="1"/>
</dbReference>
<dbReference type="PANTHER" id="PTHR11091">
    <property type="entry name" value="OXIDOREDUCTASE-RELATED"/>
    <property type="match status" value="1"/>
</dbReference>
<dbReference type="OrthoDB" id="924592at2"/>
<dbReference type="RefSeq" id="WP_132688412.1">
    <property type="nucleotide sequence ID" value="NZ_SKBU01000006.1"/>
</dbReference>
<comment type="similarity">
    <text evidence="1">Belongs to the LDH2/MDH2 oxidoreductase family.</text>
</comment>
<protein>
    <submittedName>
        <fullName evidence="3">Ldh family oxidoreductase</fullName>
    </submittedName>
</protein>
<comment type="caution">
    <text evidence="3">The sequence shown here is derived from an EMBL/GenBank/DDBJ whole genome shotgun (WGS) entry which is preliminary data.</text>
</comment>